<keyword evidence="1" id="KW-0472">Membrane</keyword>
<keyword evidence="1" id="KW-1133">Transmembrane helix</keyword>
<feature type="transmembrane region" description="Helical" evidence="1">
    <location>
        <begin position="9"/>
        <end position="29"/>
    </location>
</feature>
<dbReference type="RefSeq" id="WP_096636070.1">
    <property type="nucleotide sequence ID" value="NZ_JABFIF010000003.1"/>
</dbReference>
<dbReference type="EMBL" id="JABFIF010000003">
    <property type="protein sequence ID" value="NOH15397.1"/>
    <property type="molecule type" value="Genomic_DNA"/>
</dbReference>
<sequence length="163" mass="18693">MQKTNKKGILITVFIISMVGIIYICYSSLKINDKIIYLGNDNVASIKVSRFTDYDEFLKGKSPSIIIYNQRNDMDTSAAFIAGEVNINYDFYMKDKDYELEFVRKNGESFSVGLMSKEKVPKDNIINIPFIAYDFDHSIRGRLEKAIITIDGTEIANLKLKIY</sequence>
<name>A0A7Y3XY90_CLOCO</name>
<proteinExistence type="predicted"/>
<dbReference type="AlphaFoldDB" id="A0A7Y3XY90"/>
<organism evidence="2 3">
    <name type="scientific">Clostridium cochlearium</name>
    <dbReference type="NCBI Taxonomy" id="1494"/>
    <lineage>
        <taxon>Bacteria</taxon>
        <taxon>Bacillati</taxon>
        <taxon>Bacillota</taxon>
        <taxon>Clostridia</taxon>
        <taxon>Eubacteriales</taxon>
        <taxon>Clostridiaceae</taxon>
        <taxon>Clostridium</taxon>
    </lineage>
</organism>
<accession>A0A7Y3XY90</accession>
<protein>
    <submittedName>
        <fullName evidence="2">Uncharacterized protein</fullName>
    </submittedName>
</protein>
<comment type="caution">
    <text evidence="2">The sequence shown here is derived from an EMBL/GenBank/DDBJ whole genome shotgun (WGS) entry which is preliminary data.</text>
</comment>
<evidence type="ECO:0000313" key="3">
    <source>
        <dbReference type="Proteomes" id="UP000528432"/>
    </source>
</evidence>
<dbReference type="Proteomes" id="UP000528432">
    <property type="component" value="Unassembled WGS sequence"/>
</dbReference>
<gene>
    <name evidence="2" type="ORF">HMJ28_03190</name>
</gene>
<evidence type="ECO:0000313" key="2">
    <source>
        <dbReference type="EMBL" id="NOH15397.1"/>
    </source>
</evidence>
<keyword evidence="1" id="KW-0812">Transmembrane</keyword>
<reference evidence="2 3" key="1">
    <citation type="submission" date="2020-05" db="EMBL/GenBank/DDBJ databases">
        <title>Draft genome sequence of Clostridium cochlearium strain AGROS13 isolated from a sheep dairy farm in New Zealand.</title>
        <authorList>
            <person name="Gupta T.B."/>
            <person name="Jauregui R."/>
            <person name="Risson A.N."/>
            <person name="Brightwell G."/>
            <person name="Maclean P."/>
        </authorList>
    </citation>
    <scope>NUCLEOTIDE SEQUENCE [LARGE SCALE GENOMIC DNA]</scope>
    <source>
        <strain evidence="2 3">AGROS13</strain>
    </source>
</reference>
<evidence type="ECO:0000256" key="1">
    <source>
        <dbReference type="SAM" id="Phobius"/>
    </source>
</evidence>